<sequence length="82" mass="9207">MTAVFCLASNDEDFPTLAECTRRNGHDGHHCDTRKQLGWNDNGPIDCTAGFDHGQPPNRQARRGTVTHPNRAQRRILRGSPR</sequence>
<evidence type="ECO:0000256" key="1">
    <source>
        <dbReference type="SAM" id="MobiDB-lite"/>
    </source>
</evidence>
<evidence type="ECO:0000313" key="3">
    <source>
        <dbReference type="Proteomes" id="UP000183585"/>
    </source>
</evidence>
<dbReference type="Proteomes" id="UP000183585">
    <property type="component" value="Unassembled WGS sequence"/>
</dbReference>
<dbReference type="RefSeq" id="WP_074476955.1">
    <property type="nucleotide sequence ID" value="NZ_FMCT01000012.1"/>
</dbReference>
<gene>
    <name evidence="2" type="ORF">GA0070563_112176</name>
</gene>
<dbReference type="EMBL" id="FMCT01000012">
    <property type="protein sequence ID" value="SCF43023.1"/>
    <property type="molecule type" value="Genomic_DNA"/>
</dbReference>
<feature type="compositionally biased region" description="Basic residues" evidence="1">
    <location>
        <begin position="71"/>
        <end position="82"/>
    </location>
</feature>
<keyword evidence="3" id="KW-1185">Reference proteome</keyword>
<protein>
    <submittedName>
        <fullName evidence="2">Uncharacterized protein</fullName>
    </submittedName>
</protein>
<reference evidence="3" key="1">
    <citation type="submission" date="2016-06" db="EMBL/GenBank/DDBJ databases">
        <authorList>
            <person name="Varghese N."/>
            <person name="Submissions Spin"/>
        </authorList>
    </citation>
    <scope>NUCLEOTIDE SEQUENCE [LARGE SCALE GENOMIC DNA]</scope>
    <source>
        <strain evidence="3">DSM 43168</strain>
    </source>
</reference>
<accession>A0A1C5ACT8</accession>
<organism evidence="2 3">
    <name type="scientific">Micromonospora carbonacea</name>
    <dbReference type="NCBI Taxonomy" id="47853"/>
    <lineage>
        <taxon>Bacteria</taxon>
        <taxon>Bacillati</taxon>
        <taxon>Actinomycetota</taxon>
        <taxon>Actinomycetes</taxon>
        <taxon>Micromonosporales</taxon>
        <taxon>Micromonosporaceae</taxon>
        <taxon>Micromonospora</taxon>
    </lineage>
</organism>
<evidence type="ECO:0000313" key="2">
    <source>
        <dbReference type="EMBL" id="SCF43023.1"/>
    </source>
</evidence>
<proteinExistence type="predicted"/>
<feature type="region of interest" description="Disordered" evidence="1">
    <location>
        <begin position="49"/>
        <end position="82"/>
    </location>
</feature>
<name>A0A1C5ACT8_9ACTN</name>
<dbReference type="AlphaFoldDB" id="A0A1C5ACT8"/>